<proteinExistence type="predicted"/>
<dbReference type="InterPro" id="IPR027417">
    <property type="entry name" value="P-loop_NTPase"/>
</dbReference>
<evidence type="ECO:0000313" key="1">
    <source>
        <dbReference type="EMBL" id="GAI81262.1"/>
    </source>
</evidence>
<reference evidence="1" key="1">
    <citation type="journal article" date="2014" name="Front. Microbiol.">
        <title>High frequency of phylogenetically diverse reductive dehalogenase-homologous genes in deep subseafloor sedimentary metagenomes.</title>
        <authorList>
            <person name="Kawai M."/>
            <person name="Futagami T."/>
            <person name="Toyoda A."/>
            <person name="Takaki Y."/>
            <person name="Nishi S."/>
            <person name="Hori S."/>
            <person name="Arai W."/>
            <person name="Tsubouchi T."/>
            <person name="Morono Y."/>
            <person name="Uchiyama I."/>
            <person name="Ito T."/>
            <person name="Fujiyama A."/>
            <person name="Inagaki F."/>
            <person name="Takami H."/>
        </authorList>
    </citation>
    <scope>NUCLEOTIDE SEQUENCE</scope>
    <source>
        <strain evidence="1">Expedition CK06-06</strain>
    </source>
</reference>
<accession>X1RKF7</accession>
<feature type="non-terminal residue" evidence="1">
    <location>
        <position position="1"/>
    </location>
</feature>
<name>X1RKF7_9ZZZZ</name>
<dbReference type="AlphaFoldDB" id="X1RKF7"/>
<evidence type="ECO:0008006" key="2">
    <source>
        <dbReference type="Google" id="ProtNLM"/>
    </source>
</evidence>
<sequence>AEEYAKMFNIEFNPEDHVISSLKELLLLITSKDLEKKVSFGSVILFDEPQVEGNARNWQSEMNKALSQLISTFRNQRLIILFATPYLEFIDKQSRILFHGEFKVLGYDRNTQITSFL</sequence>
<comment type="caution">
    <text evidence="1">The sequence shown here is derived from an EMBL/GenBank/DDBJ whole genome shotgun (WGS) entry which is preliminary data.</text>
</comment>
<protein>
    <recommendedName>
        <fullName evidence="2">ATPase AAA-type core domain-containing protein</fullName>
    </recommendedName>
</protein>
<dbReference type="EMBL" id="BARW01010852">
    <property type="protein sequence ID" value="GAI81262.1"/>
    <property type="molecule type" value="Genomic_DNA"/>
</dbReference>
<gene>
    <name evidence="1" type="ORF">S12H4_21173</name>
</gene>
<organism evidence="1">
    <name type="scientific">marine sediment metagenome</name>
    <dbReference type="NCBI Taxonomy" id="412755"/>
    <lineage>
        <taxon>unclassified sequences</taxon>
        <taxon>metagenomes</taxon>
        <taxon>ecological metagenomes</taxon>
    </lineage>
</organism>
<dbReference type="Gene3D" id="3.40.50.300">
    <property type="entry name" value="P-loop containing nucleotide triphosphate hydrolases"/>
    <property type="match status" value="1"/>
</dbReference>